<gene>
    <name evidence="2" type="primary">Hypp4521</name>
    <name evidence="2" type="ORF">BLAG_LOCUS23099</name>
</gene>
<feature type="region of interest" description="Disordered" evidence="1">
    <location>
        <begin position="143"/>
        <end position="223"/>
    </location>
</feature>
<dbReference type="PANTHER" id="PTHR16049:SF8">
    <property type="entry name" value="IQ DOMAIN-CONTAINING PROTEIN C"/>
    <property type="match status" value="1"/>
</dbReference>
<feature type="region of interest" description="Disordered" evidence="1">
    <location>
        <begin position="69"/>
        <end position="95"/>
    </location>
</feature>
<dbReference type="InterPro" id="IPR042506">
    <property type="entry name" value="IQCC"/>
</dbReference>
<dbReference type="OrthoDB" id="6161953at2759"/>
<dbReference type="PROSITE" id="PS50096">
    <property type="entry name" value="IQ"/>
    <property type="match status" value="1"/>
</dbReference>
<sequence>MEQHKKICKVQACGRGTLVRRQLRQLRHKYEVLVQELGDPAFPVHITWTSTLPCVSTVQPKSKSRIQVKQTADKHVTKTSDQDNAWPSKKDASTETVFPRDIGEDCIRSGRTQTENTEHLHSKCQAGEIVNVKRTSTKIDGGTLDQLGHESRINNQDQSQIGTPELEGSKQLLPPLSENQENQIRTNCSETDTVTDARRESPSPRPESMEEVPDKGNLGEHLGSEGRYKWTSELYTPSQRTHDDIIQDGLSLSKKAAHCDSVDHVHSTDNHSEVGPEEPHVGQASLAEETSVWELEDSFAGVPGIPGYPTDPIELRKMRSHISMELLWVQQAITSRKNYLRMKHKLEQ</sequence>
<evidence type="ECO:0000313" key="2">
    <source>
        <dbReference type="EMBL" id="CAH1270943.1"/>
    </source>
</evidence>
<dbReference type="AlphaFoldDB" id="A0A8K0A8U6"/>
<dbReference type="Proteomes" id="UP000838412">
    <property type="component" value="Chromosome 8"/>
</dbReference>
<organism evidence="2 3">
    <name type="scientific">Branchiostoma lanceolatum</name>
    <name type="common">Common lancelet</name>
    <name type="synonym">Amphioxus lanceolatum</name>
    <dbReference type="NCBI Taxonomy" id="7740"/>
    <lineage>
        <taxon>Eukaryota</taxon>
        <taxon>Metazoa</taxon>
        <taxon>Chordata</taxon>
        <taxon>Cephalochordata</taxon>
        <taxon>Leptocardii</taxon>
        <taxon>Amphioxiformes</taxon>
        <taxon>Branchiostomatidae</taxon>
        <taxon>Branchiostoma</taxon>
    </lineage>
</organism>
<feature type="compositionally biased region" description="Polar residues" evidence="1">
    <location>
        <begin position="177"/>
        <end position="194"/>
    </location>
</feature>
<evidence type="ECO:0000256" key="1">
    <source>
        <dbReference type="SAM" id="MobiDB-lite"/>
    </source>
</evidence>
<name>A0A8K0A8U6_BRALA</name>
<reference evidence="2" key="1">
    <citation type="submission" date="2022-01" db="EMBL/GenBank/DDBJ databases">
        <authorList>
            <person name="Braso-Vives M."/>
        </authorList>
    </citation>
    <scope>NUCLEOTIDE SEQUENCE</scope>
</reference>
<feature type="compositionally biased region" description="Basic and acidic residues" evidence="1">
    <location>
        <begin position="212"/>
        <end position="223"/>
    </location>
</feature>
<keyword evidence="3" id="KW-1185">Reference proteome</keyword>
<feature type="compositionally biased region" description="Polar residues" evidence="1">
    <location>
        <begin position="153"/>
        <end position="162"/>
    </location>
</feature>
<feature type="compositionally biased region" description="Basic and acidic residues" evidence="1">
    <location>
        <begin position="71"/>
        <end position="81"/>
    </location>
</feature>
<accession>A0A8K0A8U6</accession>
<protein>
    <submittedName>
        <fullName evidence="2">Hypp4521 protein</fullName>
    </submittedName>
</protein>
<dbReference type="EMBL" id="OV696693">
    <property type="protein sequence ID" value="CAH1270943.1"/>
    <property type="molecule type" value="Genomic_DNA"/>
</dbReference>
<proteinExistence type="predicted"/>
<dbReference type="PANTHER" id="PTHR16049">
    <property type="entry name" value="IQ DOMAIN-CONTAINING PROTEIN C"/>
    <property type="match status" value="1"/>
</dbReference>
<evidence type="ECO:0000313" key="3">
    <source>
        <dbReference type="Proteomes" id="UP000838412"/>
    </source>
</evidence>